<dbReference type="EMBL" id="AP022560">
    <property type="protein sequence ID" value="BBX03297.1"/>
    <property type="molecule type" value="Genomic_DNA"/>
</dbReference>
<evidence type="ECO:0000313" key="2">
    <source>
        <dbReference type="Proteomes" id="UP000466681"/>
    </source>
</evidence>
<keyword evidence="2" id="KW-1185">Reference proteome</keyword>
<dbReference type="AlphaFoldDB" id="A0AAD1HDC4"/>
<reference evidence="1 2" key="1">
    <citation type="journal article" date="2019" name="Emerg. Microbes Infect.">
        <title>Comprehensive subspecies identification of 175 nontuberculous mycobacteria species based on 7547 genomic profiles.</title>
        <authorList>
            <person name="Matsumoto Y."/>
            <person name="Kinjo T."/>
            <person name="Motooka D."/>
            <person name="Nabeya D."/>
            <person name="Jung N."/>
            <person name="Uechi K."/>
            <person name="Horii T."/>
            <person name="Iida T."/>
            <person name="Fujita J."/>
            <person name="Nakamura S."/>
        </authorList>
    </citation>
    <scope>NUCLEOTIDE SEQUENCE [LARGE SCALE GENOMIC DNA]</scope>
    <source>
        <strain evidence="1 2">JCM 6375</strain>
    </source>
</reference>
<gene>
    <name evidence="1" type="ORF">MMOR_42330</name>
</gene>
<organism evidence="1 2">
    <name type="scientific">Mycolicibacterium moriokaense</name>
    <dbReference type="NCBI Taxonomy" id="39691"/>
    <lineage>
        <taxon>Bacteria</taxon>
        <taxon>Bacillati</taxon>
        <taxon>Actinomycetota</taxon>
        <taxon>Actinomycetes</taxon>
        <taxon>Mycobacteriales</taxon>
        <taxon>Mycobacteriaceae</taxon>
        <taxon>Mycolicibacterium</taxon>
    </lineage>
</organism>
<protein>
    <submittedName>
        <fullName evidence="1">Uncharacterized protein</fullName>
    </submittedName>
</protein>
<dbReference type="KEGG" id="mmor:MMOR_42330"/>
<dbReference type="Proteomes" id="UP000466681">
    <property type="component" value="Chromosome"/>
</dbReference>
<sequence length="94" mass="10493">MADDEKTRWAIDVMTAWVEHGHDGDFVHQRIADYVPTADSRNGLITGLVNLFGLLLMGMEVTTGRNAHEILQTIARTVSRHEHLPDSTRLEPGS</sequence>
<name>A0AAD1HDC4_9MYCO</name>
<accession>A0AAD1HDC4</accession>
<proteinExistence type="predicted"/>
<evidence type="ECO:0000313" key="1">
    <source>
        <dbReference type="EMBL" id="BBX03297.1"/>
    </source>
</evidence>
<dbReference type="RefSeq" id="WP_083149935.1">
    <property type="nucleotide sequence ID" value="NZ_AP022560.1"/>
</dbReference>